<dbReference type="Proteomes" id="UP000229340">
    <property type="component" value="Chromosome"/>
</dbReference>
<name>A0A2D2LVQ9_FAUOS</name>
<feature type="compositionally biased region" description="Basic and acidic residues" evidence="1">
    <location>
        <begin position="20"/>
        <end position="29"/>
    </location>
</feature>
<evidence type="ECO:0000256" key="1">
    <source>
        <dbReference type="SAM" id="MobiDB-lite"/>
    </source>
</evidence>
<dbReference type="RefSeq" id="WP_100270328.1">
    <property type="nucleotide sequence ID" value="NZ_CP024443.1"/>
</dbReference>
<organism evidence="2 3">
    <name type="scientific">Faucicola osloensis</name>
    <name type="common">Moraxella osloensis</name>
    <dbReference type="NCBI Taxonomy" id="34062"/>
    <lineage>
        <taxon>Bacteria</taxon>
        <taxon>Pseudomonadati</taxon>
        <taxon>Pseudomonadota</taxon>
        <taxon>Gammaproteobacteria</taxon>
        <taxon>Moraxellales</taxon>
        <taxon>Moraxellaceae</taxon>
        <taxon>Faucicola</taxon>
    </lineage>
</organism>
<feature type="region of interest" description="Disordered" evidence="1">
    <location>
        <begin position="1"/>
        <end position="29"/>
    </location>
</feature>
<accession>A0A2D2LVQ9</accession>
<dbReference type="EMBL" id="CP024443">
    <property type="protein sequence ID" value="ATR79103.1"/>
    <property type="molecule type" value="Genomic_DNA"/>
</dbReference>
<evidence type="ECO:0000313" key="2">
    <source>
        <dbReference type="EMBL" id="ATR79103.1"/>
    </source>
</evidence>
<proteinExistence type="predicted"/>
<dbReference type="AlphaFoldDB" id="A0A2D2LVQ9"/>
<evidence type="ECO:0000313" key="3">
    <source>
        <dbReference type="Proteomes" id="UP000229340"/>
    </source>
</evidence>
<sequence>METSTTKGQPVEAHGLHIKPSPEHPAMDHRGVNPMDVTSHYTAVFHAQENAVTQYFEHSHPHQLLFYISSKKSQFIETKKLQVAKYLNMRDNVGLMQLQHLFNNLHIVDDLVMSISHHLPPQRPIGWQLVSQSKNLMNLPTVGLMPSSAEFRGLEHSLAATVIEFLGVACYHNDRGYFVGHILGYLFSCYYFAHLGVNYSVTPLKEAAIPNYPYQVINVAELVRLLQSLDESLKAQVYQLAIYCAQISEYAVDKRIEKMLITEVNSFNKQDLRDELSVLVQYDCNENESLFQPIKPLK</sequence>
<dbReference type="STRING" id="34062.AXE82_03615"/>
<gene>
    <name evidence="2" type="ORF">NP7_07495</name>
</gene>
<reference evidence="3" key="1">
    <citation type="submission" date="2017-11" db="EMBL/GenBank/DDBJ databases">
        <title>Complete genome sequence of Moraxella osloensis NP7 isolated from human skin.</title>
        <authorList>
            <person name="Lee K."/>
            <person name="Lim J.Y."/>
            <person name="Hwang I."/>
        </authorList>
    </citation>
    <scope>NUCLEOTIDE SEQUENCE [LARGE SCALE GENOMIC DNA]</scope>
    <source>
        <strain evidence="3">NP7</strain>
    </source>
</reference>
<protein>
    <submittedName>
        <fullName evidence="2">Uncharacterized protein</fullName>
    </submittedName>
</protein>